<sequence length="143" mass="15889">MRLANAMATIFSGFLVSMLPSQSSPRSVLLRAEITPWHQGKATAEYTGCPSGSPLGDLCHRITPELVAEVASAHHGLLASKLAKKAPETYLAATTPGRMPRQKAYRLRIVSEQVAGPPHRRKIFVPVFRQSETREEPRLYWRV</sequence>
<dbReference type="EMBL" id="SAUZ01000050">
    <property type="protein sequence ID" value="RWR16184.1"/>
    <property type="molecule type" value="Genomic_DNA"/>
</dbReference>
<reference evidence="1 2" key="2">
    <citation type="submission" date="2019-01" db="EMBL/GenBank/DDBJ databases">
        <authorList>
            <person name="Li Y."/>
        </authorList>
    </citation>
    <scope>NUCLEOTIDE SEQUENCE [LARGE SCALE GENOMIC DNA]</scope>
    <source>
        <strain evidence="1 2">SK2B-1</strain>
    </source>
</reference>
<evidence type="ECO:0000313" key="2">
    <source>
        <dbReference type="Proteomes" id="UP000284476"/>
    </source>
</evidence>
<dbReference type="RefSeq" id="WP_128210575.1">
    <property type="nucleotide sequence ID" value="NZ_JBHRSO010000021.1"/>
</dbReference>
<dbReference type="Proteomes" id="UP000284476">
    <property type="component" value="Unassembled WGS sequence"/>
</dbReference>
<proteinExistence type="predicted"/>
<comment type="caution">
    <text evidence="1">The sequence shown here is derived from an EMBL/GenBank/DDBJ whole genome shotgun (WGS) entry which is preliminary data.</text>
</comment>
<dbReference type="AlphaFoldDB" id="A0A443J6H6"/>
<organism evidence="1 2">
    <name type="scientific">Paenirhodobacter populi</name>
    <dbReference type="NCBI Taxonomy" id="2306993"/>
    <lineage>
        <taxon>Bacteria</taxon>
        <taxon>Pseudomonadati</taxon>
        <taxon>Pseudomonadota</taxon>
        <taxon>Alphaproteobacteria</taxon>
        <taxon>Rhodobacterales</taxon>
        <taxon>Rhodobacter group</taxon>
        <taxon>Paenirhodobacter</taxon>
    </lineage>
</organism>
<evidence type="ECO:0000313" key="1">
    <source>
        <dbReference type="EMBL" id="RWR16184.1"/>
    </source>
</evidence>
<gene>
    <name evidence="1" type="ORF">D2T30_22260</name>
</gene>
<accession>A0A443J6H6</accession>
<protein>
    <submittedName>
        <fullName evidence="1">Uncharacterized protein</fullName>
    </submittedName>
</protein>
<reference evidence="1 2" key="1">
    <citation type="submission" date="2019-01" db="EMBL/GenBank/DDBJ databases">
        <title>Sinorhodobacter populi sp. nov. isolated from the symptomatic bark tissue of Populus euramericana canker.</title>
        <authorList>
            <person name="Xu G."/>
        </authorList>
    </citation>
    <scope>NUCLEOTIDE SEQUENCE [LARGE SCALE GENOMIC DNA]</scope>
    <source>
        <strain evidence="1 2">SK2B-1</strain>
    </source>
</reference>
<name>A0A443J6H6_9RHOB</name>